<feature type="binding site" evidence="11">
    <location>
        <position position="425"/>
    </location>
    <ligand>
        <name>NAD(+)</name>
        <dbReference type="ChEBI" id="CHEBI:57540"/>
    </ligand>
</feature>
<dbReference type="InterPro" id="IPR041663">
    <property type="entry name" value="DisA/LigA_HHH"/>
</dbReference>
<evidence type="ECO:0000256" key="9">
    <source>
        <dbReference type="ARBA" id="ARBA00023204"/>
    </source>
</evidence>
<dbReference type="SUPFAM" id="SSF47781">
    <property type="entry name" value="RuvA domain 2-like"/>
    <property type="match status" value="1"/>
</dbReference>
<keyword evidence="4 11" id="KW-0479">Metal-binding</keyword>
<dbReference type="EC" id="6.5.1.2" evidence="11"/>
<dbReference type="InterPro" id="IPR001357">
    <property type="entry name" value="BRCT_dom"/>
</dbReference>
<dbReference type="CDD" id="cd17748">
    <property type="entry name" value="BRCT_DNA_ligase_like"/>
    <property type="match status" value="1"/>
</dbReference>
<feature type="binding site" evidence="11">
    <location>
        <position position="227"/>
    </location>
    <ligand>
        <name>NAD(+)</name>
        <dbReference type="ChEBI" id="CHEBI:57540"/>
    </ligand>
</feature>
<dbReference type="SMART" id="SM00532">
    <property type="entry name" value="LIGANc"/>
    <property type="match status" value="1"/>
</dbReference>
<dbReference type="Gene3D" id="1.10.287.610">
    <property type="entry name" value="Helix hairpin bin"/>
    <property type="match status" value="1"/>
</dbReference>
<evidence type="ECO:0000256" key="1">
    <source>
        <dbReference type="ARBA" id="ARBA00004067"/>
    </source>
</evidence>
<sequence>MAVGRDQVTVDPRGDEQPLYGLVRSPEVEIDWIAVRKRRFMRTRASPRGRRRLRQRTCLPSVDVIGSETPVDDSVAFFLSATAYSGMPDAEPPDNPYVEDPSTDFEPVENLDSEQARKQAEQLREAVRYHDYRYYAANVPVVGDRTYDALFARLRELEDAFDLDREDSPTQRVGGEPLDELATVEHVAPMRSIEQSGDAEDVRAFDERVRRELDEAGYDAPLDYHCEPKFDGLSVEVIYEDGVYRRAATRGDGIEGEDVTENVRTIGAVPDRLRGDYLDYLAVRGEVYMPRAAFNEYNRERVERGDEPFANPRNAAAGTLRQLDPSVTAERPLSIFFFGVLDASARFDSQSELYERFPEWGLRVSDRVERVEDIEAAIEYRDRMLEVRDDLDYEIDGTVIKVDDREARELLGSTSRAPRWAFAYKFPARKETTRIRDIVVQVGRTGRLTPVALLDPVDVGGVTVSRATLHNPAEIDRLGVGVGDEVRVRRAGDVIPQVVEVTDKRAGGTFEFLDRCPVCGAPVERDGPMAFCPGGFTCEAQLERAIVHYASRDGLDIEGLGESGVEQLLEAGLLESLPDLYELDAESLADLDGWGETSADNLLGELEASREPSLANFLAGLSIPDVGSTTAAALAREFGTFEAFREVAEAGDTERLRAVEDVGPEVADSIVTFFGRDRTRETLDRLLEHVSPQEADTSGGDELDGLTFVFTGTLAEHTRSEAQELVEAHGGNATSSVSGNTDYLVVGDSPGQRKREDADAEGVPIIDESEFGELLEERGVL</sequence>
<dbReference type="Gene3D" id="3.30.470.30">
    <property type="entry name" value="DNA ligase/mRNA capping enzyme"/>
    <property type="match status" value="1"/>
</dbReference>
<evidence type="ECO:0000313" key="15">
    <source>
        <dbReference type="Proteomes" id="UP000663525"/>
    </source>
</evidence>
<comment type="function">
    <text evidence="1 11">DNA ligase that catalyzes the formation of phosphodiester linkages between 5'-phosphoryl and 3'-hydroxyl groups in double-stranded DNA using NAD as a coenzyme and as the energy source for the reaction. It is essential for DNA replication and repair of damaged DNA.</text>
</comment>
<feature type="binding site" evidence="11">
    <location>
        <position position="401"/>
    </location>
    <ligand>
        <name>NAD(+)</name>
        <dbReference type="ChEBI" id="CHEBI:57540"/>
    </ligand>
</feature>
<dbReference type="GO" id="GO:0046872">
    <property type="term" value="F:metal ion binding"/>
    <property type="evidence" value="ECO:0007669"/>
    <property type="project" value="UniProtKB-KW"/>
</dbReference>
<feature type="binding site" evidence="11">
    <location>
        <position position="538"/>
    </location>
    <ligand>
        <name>Zn(2+)</name>
        <dbReference type="ChEBI" id="CHEBI:29105"/>
    </ligand>
</feature>
<dbReference type="GO" id="GO:0003911">
    <property type="term" value="F:DNA ligase (NAD+) activity"/>
    <property type="evidence" value="ECO:0007669"/>
    <property type="project" value="UniProtKB-UniRule"/>
</dbReference>
<dbReference type="Pfam" id="PF00533">
    <property type="entry name" value="BRCT"/>
    <property type="match status" value="1"/>
</dbReference>
<keyword evidence="9 11" id="KW-0234">DNA repair</keyword>
<evidence type="ECO:0000256" key="3">
    <source>
        <dbReference type="ARBA" id="ARBA00022705"/>
    </source>
</evidence>
<evidence type="ECO:0000256" key="5">
    <source>
        <dbReference type="ARBA" id="ARBA00022763"/>
    </source>
</evidence>
<dbReference type="InterPro" id="IPR033136">
    <property type="entry name" value="DNA_ligase_CS"/>
</dbReference>
<dbReference type="AlphaFoldDB" id="A0A897N0G7"/>
<dbReference type="Gene3D" id="2.40.50.140">
    <property type="entry name" value="Nucleic acid-binding proteins"/>
    <property type="match status" value="1"/>
</dbReference>
<gene>
    <name evidence="14" type="primary">lig</name>
    <name evidence="11" type="synonym">ligA</name>
    <name evidence="14" type="ORF">HSR121_1853</name>
</gene>
<feature type="binding site" evidence="11">
    <location>
        <position position="286"/>
    </location>
    <ligand>
        <name>NAD(+)</name>
        <dbReference type="ChEBI" id="CHEBI:57540"/>
    </ligand>
</feature>
<feature type="region of interest" description="Disordered" evidence="12">
    <location>
        <begin position="730"/>
        <end position="762"/>
    </location>
</feature>
<dbReference type="SUPFAM" id="SSF56091">
    <property type="entry name" value="DNA ligase/mRNA capping enzyme, catalytic domain"/>
    <property type="match status" value="1"/>
</dbReference>
<name>A0A897N0G7_9EURY</name>
<evidence type="ECO:0000256" key="6">
    <source>
        <dbReference type="ARBA" id="ARBA00022833"/>
    </source>
</evidence>
<dbReference type="PANTHER" id="PTHR23389">
    <property type="entry name" value="CHROMOSOME TRANSMISSION FIDELITY FACTOR 18"/>
    <property type="match status" value="1"/>
</dbReference>
<dbReference type="InterPro" id="IPR003583">
    <property type="entry name" value="Hlx-hairpin-Hlx_DNA-bd_motif"/>
</dbReference>
<dbReference type="Pfam" id="PF01653">
    <property type="entry name" value="DNA_ligase_aden"/>
    <property type="match status" value="1"/>
</dbReference>
<keyword evidence="8 11" id="KW-0520">NAD</keyword>
<dbReference type="GO" id="GO:0005829">
    <property type="term" value="C:cytosol"/>
    <property type="evidence" value="ECO:0007669"/>
    <property type="project" value="TreeGrafter"/>
</dbReference>
<feature type="active site" description="N6-AMP-lysine intermediate" evidence="11">
    <location>
        <position position="229"/>
    </location>
</feature>
<evidence type="ECO:0000256" key="4">
    <source>
        <dbReference type="ARBA" id="ARBA00022723"/>
    </source>
</evidence>
<dbReference type="PROSITE" id="PS50172">
    <property type="entry name" value="BRCT"/>
    <property type="match status" value="1"/>
</dbReference>
<dbReference type="Gene3D" id="1.10.150.20">
    <property type="entry name" value="5' to 3' exonuclease, C-terminal subdomain"/>
    <property type="match status" value="2"/>
</dbReference>
<dbReference type="InterPro" id="IPR013840">
    <property type="entry name" value="DNAligase_N"/>
</dbReference>
<dbReference type="NCBIfam" id="TIGR00575">
    <property type="entry name" value="dnlj"/>
    <property type="match status" value="1"/>
</dbReference>
<dbReference type="PROSITE" id="PS01056">
    <property type="entry name" value="DNA_LIGASE_N2"/>
    <property type="match status" value="1"/>
</dbReference>
<keyword evidence="2 11" id="KW-0436">Ligase</keyword>
<dbReference type="Proteomes" id="UP000663525">
    <property type="component" value="Chromosome"/>
</dbReference>
<dbReference type="InterPro" id="IPR001679">
    <property type="entry name" value="DNA_ligase"/>
</dbReference>
<feature type="binding site" evidence="11">
    <location>
        <begin position="144"/>
        <end position="148"/>
    </location>
    <ligand>
        <name>NAD(+)</name>
        <dbReference type="ChEBI" id="CHEBI:57540"/>
    </ligand>
</feature>
<dbReference type="CDD" id="cd00114">
    <property type="entry name" value="LIGANc"/>
    <property type="match status" value="1"/>
</dbReference>
<dbReference type="PANTHER" id="PTHR23389:SF9">
    <property type="entry name" value="DNA LIGASE"/>
    <property type="match status" value="1"/>
</dbReference>
<keyword evidence="11" id="KW-0464">Manganese</keyword>
<comment type="similarity">
    <text evidence="11">Belongs to the NAD-dependent DNA ligase family. LigA subfamily.</text>
</comment>
<dbReference type="InterPro" id="IPR013839">
    <property type="entry name" value="DNAligase_adenylation"/>
</dbReference>
<accession>A0A897N0G7</accession>
<dbReference type="Pfam" id="PF14520">
    <property type="entry name" value="HHH_5"/>
    <property type="match status" value="1"/>
</dbReference>
<evidence type="ECO:0000256" key="8">
    <source>
        <dbReference type="ARBA" id="ARBA00023027"/>
    </source>
</evidence>
<dbReference type="Pfam" id="PF03120">
    <property type="entry name" value="OB_DNA_ligase"/>
    <property type="match status" value="1"/>
</dbReference>
<dbReference type="InterPro" id="IPR004150">
    <property type="entry name" value="NAD_DNA_ligase_OB"/>
</dbReference>
<dbReference type="GO" id="GO:0006260">
    <property type="term" value="P:DNA replication"/>
    <property type="evidence" value="ECO:0007669"/>
    <property type="project" value="UniProtKB-KW"/>
</dbReference>
<dbReference type="GO" id="GO:0003677">
    <property type="term" value="F:DNA binding"/>
    <property type="evidence" value="ECO:0007669"/>
    <property type="project" value="InterPro"/>
</dbReference>
<dbReference type="InterPro" id="IPR012340">
    <property type="entry name" value="NA-bd_OB-fold"/>
</dbReference>
<dbReference type="SUPFAM" id="SSF52113">
    <property type="entry name" value="BRCT domain"/>
    <property type="match status" value="1"/>
</dbReference>
<protein>
    <recommendedName>
        <fullName evidence="11">DNA ligase</fullName>
        <ecNumber evidence="11">6.5.1.2</ecNumber>
    </recommendedName>
    <alternativeName>
        <fullName evidence="11">Polydeoxyribonucleotide synthase [NAD(+)]</fullName>
    </alternativeName>
</protein>
<dbReference type="SMART" id="SM00278">
    <property type="entry name" value="HhH1"/>
    <property type="match status" value="3"/>
</dbReference>
<feature type="domain" description="BRCT" evidence="13">
    <location>
        <begin position="698"/>
        <end position="781"/>
    </location>
</feature>
<evidence type="ECO:0000256" key="2">
    <source>
        <dbReference type="ARBA" id="ARBA00022598"/>
    </source>
</evidence>
<proteinExistence type="inferred from homology"/>
<organism evidence="14 15">
    <name type="scientific">Halapricum desulfuricans</name>
    <dbReference type="NCBI Taxonomy" id="2841257"/>
    <lineage>
        <taxon>Archaea</taxon>
        <taxon>Methanobacteriati</taxon>
        <taxon>Methanobacteriota</taxon>
        <taxon>Stenosarchaea group</taxon>
        <taxon>Halobacteria</taxon>
        <taxon>Halobacteriales</taxon>
        <taxon>Haloarculaceae</taxon>
        <taxon>Halapricum</taxon>
    </lineage>
</organism>
<dbReference type="InterPro" id="IPR036420">
    <property type="entry name" value="BRCT_dom_sf"/>
</dbReference>
<dbReference type="InterPro" id="IPR010994">
    <property type="entry name" value="RuvA_2-like"/>
</dbReference>
<feature type="binding site" evidence="11">
    <location>
        <begin position="192"/>
        <end position="193"/>
    </location>
    <ligand>
        <name>NAD(+)</name>
        <dbReference type="ChEBI" id="CHEBI:57540"/>
    </ligand>
</feature>
<evidence type="ECO:0000256" key="11">
    <source>
        <dbReference type="HAMAP-Rule" id="MF_01588"/>
    </source>
</evidence>
<keyword evidence="6 11" id="KW-0862">Zinc</keyword>
<feature type="binding site" evidence="11">
    <location>
        <position position="532"/>
    </location>
    <ligand>
        <name>Zn(2+)</name>
        <dbReference type="ChEBI" id="CHEBI:29105"/>
    </ligand>
</feature>
<keyword evidence="5 11" id="KW-0227">DNA damage</keyword>
<dbReference type="SMART" id="SM00292">
    <property type="entry name" value="BRCT"/>
    <property type="match status" value="1"/>
</dbReference>
<dbReference type="GO" id="GO:0006281">
    <property type="term" value="P:DNA repair"/>
    <property type="evidence" value="ECO:0007669"/>
    <property type="project" value="UniProtKB-KW"/>
</dbReference>
<dbReference type="FunFam" id="2.40.50.140:FF:000012">
    <property type="entry name" value="DNA ligase"/>
    <property type="match status" value="1"/>
</dbReference>
<keyword evidence="3 11" id="KW-0235">DNA replication</keyword>
<dbReference type="EMBL" id="CP064787">
    <property type="protein sequence ID" value="QSG06187.1"/>
    <property type="molecule type" value="Genomic_DNA"/>
</dbReference>
<dbReference type="Gene3D" id="3.40.50.10190">
    <property type="entry name" value="BRCT domain"/>
    <property type="match status" value="1"/>
</dbReference>
<feature type="binding site" evidence="11">
    <location>
        <position position="519"/>
    </location>
    <ligand>
        <name>Zn(2+)</name>
        <dbReference type="ChEBI" id="CHEBI:29105"/>
    </ligand>
</feature>
<evidence type="ECO:0000259" key="13">
    <source>
        <dbReference type="PROSITE" id="PS50172"/>
    </source>
</evidence>
<keyword evidence="7 11" id="KW-0460">Magnesium</keyword>
<dbReference type="FunFam" id="3.30.470.30:FF:000001">
    <property type="entry name" value="DNA ligase"/>
    <property type="match status" value="1"/>
</dbReference>
<comment type="catalytic activity">
    <reaction evidence="10 11">
        <text>NAD(+) + (deoxyribonucleotide)n-3'-hydroxyl + 5'-phospho-(deoxyribonucleotide)m = (deoxyribonucleotide)n+m + AMP + beta-nicotinamide D-nucleotide.</text>
        <dbReference type="EC" id="6.5.1.2"/>
    </reaction>
</comment>
<feature type="binding site" evidence="11">
    <location>
        <position position="250"/>
    </location>
    <ligand>
        <name>NAD(+)</name>
        <dbReference type="ChEBI" id="CHEBI:57540"/>
    </ligand>
</feature>
<dbReference type="Pfam" id="PF12826">
    <property type="entry name" value="HHH_2"/>
    <property type="match status" value="1"/>
</dbReference>
<dbReference type="HAMAP" id="MF_01588">
    <property type="entry name" value="DNA_ligase_A"/>
    <property type="match status" value="1"/>
</dbReference>
<dbReference type="NCBIfam" id="NF005932">
    <property type="entry name" value="PRK07956.1"/>
    <property type="match status" value="1"/>
</dbReference>
<feature type="compositionally biased region" description="Polar residues" evidence="12">
    <location>
        <begin position="732"/>
        <end position="741"/>
    </location>
</feature>
<evidence type="ECO:0000256" key="10">
    <source>
        <dbReference type="ARBA" id="ARBA00034005"/>
    </source>
</evidence>
<evidence type="ECO:0000313" key="14">
    <source>
        <dbReference type="EMBL" id="QSG06187.1"/>
    </source>
</evidence>
<reference evidence="14" key="1">
    <citation type="submission" date="2020-11" db="EMBL/GenBank/DDBJ databases">
        <title>Carbohydrate-dependent, anaerobic sulfur respiration: A novel catabolism in halophilic archaea.</title>
        <authorList>
            <person name="Sorokin D.Y."/>
            <person name="Messina E."/>
            <person name="Smedile F."/>
            <person name="La Cono V."/>
            <person name="Hallsworth J.E."/>
            <person name="Yakimov M.M."/>
        </authorList>
    </citation>
    <scope>NUCLEOTIDE SEQUENCE</scope>
    <source>
        <strain evidence="14">HSR12-1</strain>
    </source>
</reference>
<feature type="binding site" evidence="11">
    <location>
        <position position="516"/>
    </location>
    <ligand>
        <name>Zn(2+)</name>
        <dbReference type="ChEBI" id="CHEBI:29105"/>
    </ligand>
</feature>
<dbReference type="SUPFAM" id="SSF50249">
    <property type="entry name" value="Nucleic acid-binding proteins"/>
    <property type="match status" value="1"/>
</dbReference>
<dbReference type="NCBIfam" id="NF010931">
    <property type="entry name" value="PRK14351.1"/>
    <property type="match status" value="1"/>
</dbReference>
<evidence type="ECO:0000256" key="7">
    <source>
        <dbReference type="ARBA" id="ARBA00022842"/>
    </source>
</evidence>
<dbReference type="PIRSF" id="PIRSF001604">
    <property type="entry name" value="LigA"/>
    <property type="match status" value="1"/>
</dbReference>
<evidence type="ECO:0000256" key="12">
    <source>
        <dbReference type="SAM" id="MobiDB-lite"/>
    </source>
</evidence>
<comment type="cofactor">
    <cofactor evidence="11">
        <name>Mg(2+)</name>
        <dbReference type="ChEBI" id="CHEBI:18420"/>
    </cofactor>
    <cofactor evidence="11">
        <name>Mn(2+)</name>
        <dbReference type="ChEBI" id="CHEBI:29035"/>
    </cofactor>
</comment>